<evidence type="ECO:0000313" key="4">
    <source>
        <dbReference type="Proteomes" id="UP000302163"/>
    </source>
</evidence>
<dbReference type="GO" id="GO:0016788">
    <property type="term" value="F:hydrolase activity, acting on ester bonds"/>
    <property type="evidence" value="ECO:0007669"/>
    <property type="project" value="TreeGrafter"/>
</dbReference>
<dbReference type="EMBL" id="CP040428">
    <property type="protein sequence ID" value="QCT22432.1"/>
    <property type="molecule type" value="Genomic_DNA"/>
</dbReference>
<comment type="similarity">
    <text evidence="1">Belongs to the esterase D family.</text>
</comment>
<protein>
    <submittedName>
        <fullName evidence="3">Alpha/beta hydrolase</fullName>
    </submittedName>
</protein>
<organism evidence="3 4">
    <name type="scientific">Jejubacter calystegiae</name>
    <dbReference type="NCBI Taxonomy" id="2579935"/>
    <lineage>
        <taxon>Bacteria</taxon>
        <taxon>Pseudomonadati</taxon>
        <taxon>Pseudomonadota</taxon>
        <taxon>Gammaproteobacteria</taxon>
        <taxon>Enterobacterales</taxon>
        <taxon>Enterobacteriaceae</taxon>
        <taxon>Jejubacter</taxon>
    </lineage>
</organism>
<evidence type="ECO:0000313" key="3">
    <source>
        <dbReference type="EMBL" id="QCT22432.1"/>
    </source>
</evidence>
<keyword evidence="2 3" id="KW-0378">Hydrolase</keyword>
<keyword evidence="4" id="KW-1185">Reference proteome</keyword>
<dbReference type="SUPFAM" id="SSF53474">
    <property type="entry name" value="alpha/beta-Hydrolases"/>
    <property type="match status" value="1"/>
</dbReference>
<accession>A0A4P8YU11</accession>
<dbReference type="InterPro" id="IPR000801">
    <property type="entry name" value="Esterase-like"/>
</dbReference>
<dbReference type="Pfam" id="PF00756">
    <property type="entry name" value="Esterase"/>
    <property type="match status" value="1"/>
</dbReference>
<dbReference type="KEGG" id="izh:FEM41_23680"/>
<dbReference type="Proteomes" id="UP000302163">
    <property type="component" value="Chromosome"/>
</dbReference>
<dbReference type="PANTHER" id="PTHR40841:SF2">
    <property type="entry name" value="SIDEROPHORE-DEGRADING ESTERASE (EUROFUNG)"/>
    <property type="match status" value="1"/>
</dbReference>
<dbReference type="AlphaFoldDB" id="A0A4P8YU11"/>
<sequence>MILDTKDFEHHGHRYRLYIAYKEQVTEPELFHPLYFLDPSMQFDVMIQNNNESDGAAILYVGIGYPEGVDVQAARTRDYTIPAEGAEYEGGGGAEAFYDFIATQVKPWVESAYAIDTGKQTLAGHSYGGHFVLYTLFNHGNAFQNYVSASPSIWWGDGILVPEGDLVLDKDINLLSLIIGEYEEKVHPENGESDRERIERINADPRLRTRNLAMRLIGNEQRCSFSFLPGRRHGGVPKDYAKIANIIAGQQPQADGL</sequence>
<dbReference type="OrthoDB" id="9784036at2"/>
<proteinExistence type="inferred from homology"/>
<reference evidence="3 4" key="1">
    <citation type="submission" date="2019-05" db="EMBL/GenBank/DDBJ databases">
        <title>Complete genome sequence of Izhakiella calystegiae KSNA2, an endophyte isolated from beach morning glory (Calystegia soldanella).</title>
        <authorList>
            <person name="Jiang L."/>
            <person name="Jeong J.C."/>
            <person name="Kim C.Y."/>
            <person name="Kim D.H."/>
            <person name="Kim S.W."/>
            <person name="Lee j."/>
        </authorList>
    </citation>
    <scope>NUCLEOTIDE SEQUENCE [LARGE SCALE GENOMIC DNA]</scope>
    <source>
        <strain evidence="3 4">KSNA2</strain>
    </source>
</reference>
<dbReference type="Gene3D" id="3.40.50.1820">
    <property type="entry name" value="alpha/beta hydrolase"/>
    <property type="match status" value="1"/>
</dbReference>
<dbReference type="RefSeq" id="WP_138098941.1">
    <property type="nucleotide sequence ID" value="NZ_CP040428.1"/>
</dbReference>
<dbReference type="PANTHER" id="PTHR40841">
    <property type="entry name" value="SIDEROPHORE TRIACETYLFUSARININE C ESTERASE"/>
    <property type="match status" value="1"/>
</dbReference>
<evidence type="ECO:0000256" key="2">
    <source>
        <dbReference type="ARBA" id="ARBA00022801"/>
    </source>
</evidence>
<dbReference type="InterPro" id="IPR029058">
    <property type="entry name" value="AB_hydrolase_fold"/>
</dbReference>
<name>A0A4P8YU11_9ENTR</name>
<gene>
    <name evidence="3" type="ORF">FEM41_23680</name>
</gene>
<dbReference type="InterPro" id="IPR052558">
    <property type="entry name" value="Siderophore_Hydrolase_D"/>
</dbReference>
<evidence type="ECO:0000256" key="1">
    <source>
        <dbReference type="ARBA" id="ARBA00005622"/>
    </source>
</evidence>